<feature type="domain" description="Methyltransferase type 12" evidence="1">
    <location>
        <begin position="58"/>
        <end position="152"/>
    </location>
</feature>
<proteinExistence type="predicted"/>
<dbReference type="SUPFAM" id="SSF53335">
    <property type="entry name" value="S-adenosyl-L-methionine-dependent methyltransferases"/>
    <property type="match status" value="1"/>
</dbReference>
<dbReference type="Pfam" id="PF08242">
    <property type="entry name" value="Methyltransf_12"/>
    <property type="match status" value="1"/>
</dbReference>
<dbReference type="GeneID" id="54580985"/>
<evidence type="ECO:0000313" key="2">
    <source>
        <dbReference type="EMBL" id="KAF2256816.1"/>
    </source>
</evidence>
<gene>
    <name evidence="2" type="ORF">BU26DRAFT_513586</name>
</gene>
<dbReference type="InterPro" id="IPR029063">
    <property type="entry name" value="SAM-dependent_MTases_sf"/>
</dbReference>
<dbReference type="Proteomes" id="UP000800094">
    <property type="component" value="Unassembled WGS sequence"/>
</dbReference>
<dbReference type="PANTHER" id="PTHR43591:SF96">
    <property type="entry name" value="PUTATIVE-RELATED"/>
    <property type="match status" value="1"/>
</dbReference>
<accession>A0A6A6J2E9</accession>
<dbReference type="Gene3D" id="3.40.50.150">
    <property type="entry name" value="Vaccinia Virus protein VP39"/>
    <property type="match status" value="1"/>
</dbReference>
<evidence type="ECO:0000313" key="3">
    <source>
        <dbReference type="Proteomes" id="UP000800094"/>
    </source>
</evidence>
<evidence type="ECO:0000259" key="1">
    <source>
        <dbReference type="Pfam" id="PF08242"/>
    </source>
</evidence>
<dbReference type="EMBL" id="ML987189">
    <property type="protein sequence ID" value="KAF2256816.1"/>
    <property type="molecule type" value="Genomic_DNA"/>
</dbReference>
<name>A0A6A6J2E9_9PLEO</name>
<dbReference type="GO" id="GO:0032259">
    <property type="term" value="P:methylation"/>
    <property type="evidence" value="ECO:0007669"/>
    <property type="project" value="UniProtKB-KW"/>
</dbReference>
<keyword evidence="2" id="KW-0808">Transferase</keyword>
<dbReference type="RefSeq" id="XP_033691820.1">
    <property type="nucleotide sequence ID" value="XM_033827655.1"/>
</dbReference>
<dbReference type="InterPro" id="IPR013217">
    <property type="entry name" value="Methyltransf_12"/>
</dbReference>
<keyword evidence="3" id="KW-1185">Reference proteome</keyword>
<dbReference type="OrthoDB" id="417697at2759"/>
<protein>
    <submittedName>
        <fullName evidence="2">S-adenosyl-L-methionine-dependent methyltransferase</fullName>
    </submittedName>
</protein>
<keyword evidence="2" id="KW-0489">Methyltransferase</keyword>
<dbReference type="AlphaFoldDB" id="A0A6A6J2E9"/>
<dbReference type="CDD" id="cd02440">
    <property type="entry name" value="AdoMet_MTases"/>
    <property type="match status" value="1"/>
</dbReference>
<reference evidence="2" key="1">
    <citation type="journal article" date="2020" name="Stud. Mycol.">
        <title>101 Dothideomycetes genomes: a test case for predicting lifestyles and emergence of pathogens.</title>
        <authorList>
            <person name="Haridas S."/>
            <person name="Albert R."/>
            <person name="Binder M."/>
            <person name="Bloem J."/>
            <person name="Labutti K."/>
            <person name="Salamov A."/>
            <person name="Andreopoulos B."/>
            <person name="Baker S."/>
            <person name="Barry K."/>
            <person name="Bills G."/>
            <person name="Bluhm B."/>
            <person name="Cannon C."/>
            <person name="Castanera R."/>
            <person name="Culley D."/>
            <person name="Daum C."/>
            <person name="Ezra D."/>
            <person name="Gonzalez J."/>
            <person name="Henrissat B."/>
            <person name="Kuo A."/>
            <person name="Liang C."/>
            <person name="Lipzen A."/>
            <person name="Lutzoni F."/>
            <person name="Magnuson J."/>
            <person name="Mondo S."/>
            <person name="Nolan M."/>
            <person name="Ohm R."/>
            <person name="Pangilinan J."/>
            <person name="Park H.-J."/>
            <person name="Ramirez L."/>
            <person name="Alfaro M."/>
            <person name="Sun H."/>
            <person name="Tritt A."/>
            <person name="Yoshinaga Y."/>
            <person name="Zwiers L.-H."/>
            <person name="Turgeon B."/>
            <person name="Goodwin S."/>
            <person name="Spatafora J."/>
            <person name="Crous P."/>
            <person name="Grigoriev I."/>
        </authorList>
    </citation>
    <scope>NUCLEOTIDE SEQUENCE</scope>
    <source>
        <strain evidence="2">CBS 122368</strain>
    </source>
</reference>
<dbReference type="PANTHER" id="PTHR43591">
    <property type="entry name" value="METHYLTRANSFERASE"/>
    <property type="match status" value="1"/>
</dbReference>
<organism evidence="2 3">
    <name type="scientific">Trematosphaeria pertusa</name>
    <dbReference type="NCBI Taxonomy" id="390896"/>
    <lineage>
        <taxon>Eukaryota</taxon>
        <taxon>Fungi</taxon>
        <taxon>Dikarya</taxon>
        <taxon>Ascomycota</taxon>
        <taxon>Pezizomycotina</taxon>
        <taxon>Dothideomycetes</taxon>
        <taxon>Pleosporomycetidae</taxon>
        <taxon>Pleosporales</taxon>
        <taxon>Massarineae</taxon>
        <taxon>Trematosphaeriaceae</taxon>
        <taxon>Trematosphaeria</taxon>
    </lineage>
</organism>
<dbReference type="GO" id="GO:0008168">
    <property type="term" value="F:methyltransferase activity"/>
    <property type="evidence" value="ECO:0007669"/>
    <property type="project" value="UniProtKB-KW"/>
</dbReference>
<sequence>MPNPDPAGDFARFPTGYILDRSHLAACRLNLQHFLWGETFRFTIHPSITLPAKPAIADVACGTGLWLIDAAAQHPEARLHGFDIDLSQAPHPSWLPPNVKLSEWNIFDDIPDEWIGKFDLVHVRLLLLVFSGIDPKPFIEKLYRLLRPGGYLQWDELDCVNMHVRKIDRNIAAPALEGLRTMCYAEGRHDWVLQLRDMLSSAGFEAAALEKYGDNPTLARAYNDLHLHTMEEIATRLLQMRKEDEAAHVFGLIREGYGEAVNGAALCLPRIVCVARKPS</sequence>